<keyword evidence="1" id="KW-0614">Plasmid</keyword>
<name>A0ABM8A836_STRNI</name>
<dbReference type="Proteomes" id="UP001059597">
    <property type="component" value="Plasmid SNP1"/>
</dbReference>
<dbReference type="EMBL" id="AP026074">
    <property type="protein sequence ID" value="BDM74907.1"/>
    <property type="molecule type" value="Genomic_DNA"/>
</dbReference>
<reference evidence="1" key="1">
    <citation type="submission" date="2022-06" db="EMBL/GenBank/DDBJ databases">
        <title>Complete genome sequence of Streptomyces nigrescens HEK616.</title>
        <authorList>
            <person name="Asamizu S."/>
            <person name="Onaka H."/>
        </authorList>
    </citation>
    <scope>NUCLEOTIDE SEQUENCE</scope>
    <source>
        <strain evidence="1">HEK616</strain>
        <plasmid evidence="1">SNP1</plasmid>
    </source>
</reference>
<organism evidence="1 2">
    <name type="scientific">Streptomyces nigrescens</name>
    <dbReference type="NCBI Taxonomy" id="1920"/>
    <lineage>
        <taxon>Bacteria</taxon>
        <taxon>Bacillati</taxon>
        <taxon>Actinomycetota</taxon>
        <taxon>Actinomycetes</taxon>
        <taxon>Kitasatosporales</taxon>
        <taxon>Streptomycetaceae</taxon>
        <taxon>Streptomyces</taxon>
    </lineage>
</organism>
<proteinExistence type="predicted"/>
<sequence>MVRDVVAEVAPEELPLVAGLAWLDDATAVRRLRSRVLRRDSPLGFGLGDAALVTPVVWLGVDQAAQQLVGAAADSAASRARSALRKLFRKPAEAVTVPPLPREQLAQVRESVLEMAAQRGLEEERASTIADAVVARLALPGPGGGSQTRADRSGHGET</sequence>
<geneLocation type="plasmid" evidence="1 2">
    <name>SNP1</name>
</geneLocation>
<evidence type="ECO:0000313" key="2">
    <source>
        <dbReference type="Proteomes" id="UP001059597"/>
    </source>
</evidence>
<protein>
    <submittedName>
        <fullName evidence="1">Uncharacterized protein</fullName>
    </submittedName>
</protein>
<keyword evidence="2" id="KW-1185">Reference proteome</keyword>
<dbReference type="RefSeq" id="WP_261958326.1">
    <property type="nucleotide sequence ID" value="NZ_AP026074.1"/>
</dbReference>
<evidence type="ECO:0000313" key="1">
    <source>
        <dbReference type="EMBL" id="BDM74907.1"/>
    </source>
</evidence>
<gene>
    <name evidence="1" type="ORF">HEK616_83940</name>
</gene>
<accession>A0ABM8A836</accession>